<dbReference type="PANTHER" id="PTHR42734">
    <property type="entry name" value="METAL TRANSPORT SYSTEM ATP-BINDING PROTEIN TM_0124-RELATED"/>
    <property type="match status" value="1"/>
</dbReference>
<dbReference type="eggNOG" id="COG1121">
    <property type="taxonomic scope" value="Bacteria"/>
</dbReference>
<dbReference type="RefSeq" id="WP_004096537.1">
    <property type="nucleotide sequence ID" value="NZ_AFGF01000119.1"/>
</dbReference>
<dbReference type="PROSITE" id="PS00211">
    <property type="entry name" value="ABC_TRANSPORTER_1"/>
    <property type="match status" value="1"/>
</dbReference>
<comment type="similarity">
    <text evidence="1">Belongs to the ABC transporter superfamily.</text>
</comment>
<evidence type="ECO:0000313" key="7">
    <source>
        <dbReference type="Proteomes" id="UP000003240"/>
    </source>
</evidence>
<evidence type="ECO:0000256" key="2">
    <source>
        <dbReference type="ARBA" id="ARBA00022448"/>
    </source>
</evidence>
<evidence type="ECO:0000256" key="3">
    <source>
        <dbReference type="ARBA" id="ARBA00022741"/>
    </source>
</evidence>
<dbReference type="InterPro" id="IPR017871">
    <property type="entry name" value="ABC_transporter-like_CS"/>
</dbReference>
<dbReference type="Proteomes" id="UP000003240">
    <property type="component" value="Unassembled WGS sequence"/>
</dbReference>
<keyword evidence="7" id="KW-1185">Reference proteome</keyword>
<dbReference type="PROSITE" id="PS50893">
    <property type="entry name" value="ABC_TRANSPORTER_2"/>
    <property type="match status" value="1"/>
</dbReference>
<feature type="domain" description="ABC transporter" evidence="5">
    <location>
        <begin position="2"/>
        <end position="224"/>
    </location>
</feature>
<evidence type="ECO:0000256" key="4">
    <source>
        <dbReference type="ARBA" id="ARBA00022840"/>
    </source>
</evidence>
<evidence type="ECO:0000313" key="6">
    <source>
        <dbReference type="EMBL" id="EGO63355.1"/>
    </source>
</evidence>
<dbReference type="SMART" id="SM00382">
    <property type="entry name" value="AAA"/>
    <property type="match status" value="1"/>
</dbReference>
<protein>
    <submittedName>
        <fullName evidence="6">ABC transporter related protein</fullName>
    </submittedName>
</protein>
<reference evidence="6 7" key="1">
    <citation type="journal article" date="2011" name="EMBO J.">
        <title>Structural diversity of bacterial flagellar motors.</title>
        <authorList>
            <person name="Chen S."/>
            <person name="Beeby M."/>
            <person name="Murphy G.E."/>
            <person name="Leadbetter J.R."/>
            <person name="Hendrixson D.R."/>
            <person name="Briegel A."/>
            <person name="Li Z."/>
            <person name="Shi J."/>
            <person name="Tocheva E.I."/>
            <person name="Muller A."/>
            <person name="Dobro M.J."/>
            <person name="Jensen G.J."/>
        </authorList>
    </citation>
    <scope>NUCLEOTIDE SEQUENCE [LARGE SCALE GENOMIC DNA]</scope>
    <source>
        <strain evidence="6 7">DSM 6540</strain>
    </source>
</reference>
<dbReference type="InterPro" id="IPR027417">
    <property type="entry name" value="P-loop_NTPase"/>
</dbReference>
<dbReference type="GO" id="GO:0005524">
    <property type="term" value="F:ATP binding"/>
    <property type="evidence" value="ECO:0007669"/>
    <property type="project" value="UniProtKB-KW"/>
</dbReference>
<dbReference type="InterPro" id="IPR050153">
    <property type="entry name" value="Metal_Ion_Import_ABC"/>
</dbReference>
<keyword evidence="4" id="KW-0067">ATP-binding</keyword>
<name>F7NKQ1_9FIRM</name>
<evidence type="ECO:0000259" key="5">
    <source>
        <dbReference type="PROSITE" id="PS50893"/>
    </source>
</evidence>
<dbReference type="Pfam" id="PF00005">
    <property type="entry name" value="ABC_tran"/>
    <property type="match status" value="1"/>
</dbReference>
<dbReference type="AlphaFoldDB" id="F7NKQ1"/>
<dbReference type="GO" id="GO:0016887">
    <property type="term" value="F:ATP hydrolysis activity"/>
    <property type="evidence" value="ECO:0007669"/>
    <property type="project" value="InterPro"/>
</dbReference>
<dbReference type="SUPFAM" id="SSF52540">
    <property type="entry name" value="P-loop containing nucleoside triphosphate hydrolases"/>
    <property type="match status" value="1"/>
</dbReference>
<proteinExistence type="inferred from homology"/>
<dbReference type="OrthoDB" id="9806726at2"/>
<sequence>MIKAEKLFFSYTGSPPYVLDGINLEIRDGEYVSVVGENGSGKSTLMRLLLKFIKPGSGSIVSQAKRIGYVPQKNDFSNSDFPITVYEALDSYRRLLKIKSKATIAENLEQVGMSGFRDALMGTLSGGQSQKILIARALMGNPDLLILDEPSTGVDVTSQKEIYAFLKKINQENGITIVSVEHNLAAAIANSTLIYHLTGGQGHLCTPRQYADEFLKNKAKDDRDDKNDIHA</sequence>
<dbReference type="EMBL" id="AFGF01000119">
    <property type="protein sequence ID" value="EGO63355.1"/>
    <property type="molecule type" value="Genomic_DNA"/>
</dbReference>
<evidence type="ECO:0000256" key="1">
    <source>
        <dbReference type="ARBA" id="ARBA00005417"/>
    </source>
</evidence>
<gene>
    <name evidence="6" type="ORF">ALO_13349</name>
</gene>
<accession>F7NKQ1</accession>
<keyword evidence="3" id="KW-0547">Nucleotide-binding</keyword>
<dbReference type="InterPro" id="IPR003593">
    <property type="entry name" value="AAA+_ATPase"/>
</dbReference>
<organism evidence="6 7">
    <name type="scientific">Acetonema longum DSM 6540</name>
    <dbReference type="NCBI Taxonomy" id="1009370"/>
    <lineage>
        <taxon>Bacteria</taxon>
        <taxon>Bacillati</taxon>
        <taxon>Bacillota</taxon>
        <taxon>Negativicutes</taxon>
        <taxon>Acetonemataceae</taxon>
        <taxon>Acetonema</taxon>
    </lineage>
</organism>
<dbReference type="STRING" id="1009370.ALO_13349"/>
<dbReference type="PANTHER" id="PTHR42734:SF17">
    <property type="entry name" value="METAL TRANSPORT SYSTEM ATP-BINDING PROTEIN TM_0124-RELATED"/>
    <property type="match status" value="1"/>
</dbReference>
<keyword evidence="2" id="KW-0813">Transport</keyword>
<dbReference type="InterPro" id="IPR003439">
    <property type="entry name" value="ABC_transporter-like_ATP-bd"/>
</dbReference>
<comment type="caution">
    <text evidence="6">The sequence shown here is derived from an EMBL/GenBank/DDBJ whole genome shotgun (WGS) entry which is preliminary data.</text>
</comment>
<dbReference type="Gene3D" id="3.40.50.300">
    <property type="entry name" value="P-loop containing nucleotide triphosphate hydrolases"/>
    <property type="match status" value="1"/>
</dbReference>